<keyword evidence="2" id="KW-1185">Reference proteome</keyword>
<evidence type="ECO:0000313" key="2">
    <source>
        <dbReference type="Proteomes" id="UP000001396"/>
    </source>
</evidence>
<dbReference type="InterPro" id="IPR008615">
    <property type="entry name" value="FNIP"/>
</dbReference>
<name>D3AWZ5_HETP5</name>
<gene>
    <name evidence="1" type="ORF">PPL_00623</name>
</gene>
<dbReference type="PANTHER" id="PTHR32134:SF169">
    <property type="entry name" value="FNIP REPEAT-CONTAINING PROTEIN-RELATED"/>
    <property type="match status" value="1"/>
</dbReference>
<dbReference type="RefSeq" id="XP_020438921.1">
    <property type="nucleotide sequence ID" value="XM_020571647.1"/>
</dbReference>
<dbReference type="Pfam" id="PF05725">
    <property type="entry name" value="FNIP"/>
    <property type="match status" value="3"/>
</dbReference>
<dbReference type="Proteomes" id="UP000001396">
    <property type="component" value="Unassembled WGS sequence"/>
</dbReference>
<dbReference type="AlphaFoldDB" id="D3AWZ5"/>
<proteinExistence type="predicted"/>
<reference evidence="1 2" key="1">
    <citation type="journal article" date="2011" name="Genome Res.">
        <title>Phylogeny-wide analysis of social amoeba genomes highlights ancient origins for complex intercellular communication.</title>
        <authorList>
            <person name="Heidel A.J."/>
            <person name="Lawal H.M."/>
            <person name="Felder M."/>
            <person name="Schilde C."/>
            <person name="Helps N.R."/>
            <person name="Tunggal B."/>
            <person name="Rivero F."/>
            <person name="John U."/>
            <person name="Schleicher M."/>
            <person name="Eichinger L."/>
            <person name="Platzer M."/>
            <person name="Noegel A.A."/>
            <person name="Schaap P."/>
            <person name="Gloeckner G."/>
        </authorList>
    </citation>
    <scope>NUCLEOTIDE SEQUENCE [LARGE SCALE GENOMIC DNA]</scope>
    <source>
        <strain evidence="2">ATCC 26659 / Pp 5 / PN500</strain>
    </source>
</reference>
<dbReference type="PANTHER" id="PTHR32134">
    <property type="entry name" value="FNIP REPEAT-CONTAINING PROTEIN"/>
    <property type="match status" value="1"/>
</dbReference>
<comment type="caution">
    <text evidence="1">The sequence shown here is derived from an EMBL/GenBank/DDBJ whole genome shotgun (WGS) entry which is preliminary data.</text>
</comment>
<dbReference type="EMBL" id="ADBJ01000002">
    <property type="protein sequence ID" value="EFA86818.1"/>
    <property type="molecule type" value="Genomic_DNA"/>
</dbReference>
<sequence>MKSIQSKTNCKLDIGSKSSQYSIYDYHYDDIKKLNSIPSNVSNIYISTDDGTEYLHTLISASQSVTMLVGCRTFKYGLPVPLRYLQLDYNFDEPLLYLEDDSNQEIPPGVLPDLLRTITLYSYPYEIPQGVLPKSLHTINLYSYQYDILPGALPNGLRKLSLYHYHNEIQLNLLPNSLRTINLYSYQHEIRPCVLPNGVLEFNLHSHEYDIRPGVLPDGLQKITIIKYKHEIQPGVLPSSLKILFVDEIFPETMRYHLEVLEFKKHIMPQIPSNIKIDKLKLTAELGKSVISLPSGVKSINFFMDLSNSKDKIIDFGGVVEITTAHIDHVH</sequence>
<accession>D3AWZ5</accession>
<dbReference type="InParanoid" id="D3AWZ5"/>
<dbReference type="GeneID" id="31356155"/>
<dbReference type="InterPro" id="IPR051251">
    <property type="entry name" value="STK_FNIP-Repeat"/>
</dbReference>
<organism evidence="1 2">
    <name type="scientific">Heterostelium pallidum (strain ATCC 26659 / Pp 5 / PN500)</name>
    <name type="common">Cellular slime mold</name>
    <name type="synonym">Polysphondylium pallidum</name>
    <dbReference type="NCBI Taxonomy" id="670386"/>
    <lineage>
        <taxon>Eukaryota</taxon>
        <taxon>Amoebozoa</taxon>
        <taxon>Evosea</taxon>
        <taxon>Eumycetozoa</taxon>
        <taxon>Dictyostelia</taxon>
        <taxon>Acytosteliales</taxon>
        <taxon>Acytosteliaceae</taxon>
        <taxon>Heterostelium</taxon>
    </lineage>
</organism>
<evidence type="ECO:0008006" key="3">
    <source>
        <dbReference type="Google" id="ProtNLM"/>
    </source>
</evidence>
<protein>
    <recommendedName>
        <fullName evidence="3">FNIP repeat-containing protein</fullName>
    </recommendedName>
</protein>
<evidence type="ECO:0000313" key="1">
    <source>
        <dbReference type="EMBL" id="EFA86818.1"/>
    </source>
</evidence>